<accession>A0ACB8Y9P4</accession>
<comment type="caution">
    <text evidence="1">The sequence shown here is derived from an EMBL/GenBank/DDBJ whole genome shotgun (WGS) entry which is preliminary data.</text>
</comment>
<proteinExistence type="predicted"/>
<name>A0ACB8Y9P4_ARCLA</name>
<gene>
    <name evidence="1" type="ORF">L6452_36365</name>
</gene>
<evidence type="ECO:0000313" key="2">
    <source>
        <dbReference type="Proteomes" id="UP001055879"/>
    </source>
</evidence>
<organism evidence="1 2">
    <name type="scientific">Arctium lappa</name>
    <name type="common">Greater burdock</name>
    <name type="synonym">Lappa major</name>
    <dbReference type="NCBI Taxonomy" id="4217"/>
    <lineage>
        <taxon>Eukaryota</taxon>
        <taxon>Viridiplantae</taxon>
        <taxon>Streptophyta</taxon>
        <taxon>Embryophyta</taxon>
        <taxon>Tracheophyta</taxon>
        <taxon>Spermatophyta</taxon>
        <taxon>Magnoliopsida</taxon>
        <taxon>eudicotyledons</taxon>
        <taxon>Gunneridae</taxon>
        <taxon>Pentapetalae</taxon>
        <taxon>asterids</taxon>
        <taxon>campanulids</taxon>
        <taxon>Asterales</taxon>
        <taxon>Asteraceae</taxon>
        <taxon>Carduoideae</taxon>
        <taxon>Cardueae</taxon>
        <taxon>Arctiinae</taxon>
        <taxon>Arctium</taxon>
    </lineage>
</organism>
<sequence length="349" mass="39434">MKEDTSTKLLRAKRRGDLYLMDFKSINKDEKLCLVSSKNEEAWLWHNRFCHLNFQSLDKLVKLDLVRGLPSIKFDRDHLCSACEMGKLKRAAHKTKSNISCTRPLQMLHVDLCGPISVQSLGGKKVQRIRSDNGTEFKNSTIEAYLTTEGISQNFSAARTPQQNGVAEAISTACFTQNRSLIVKRHAQTPYHLLNQRKPNINSGLKLQDEESSDPSRTNDLRHLFEEMFNDDGPSEDDHRASEAEASEDQTGEHKEDNTDQGSKLNQDQDHLQDISEGSTPEQSENTRQGTIEINTSTQNDQSSPVASTNDHLSTTKGDQHQAEHAQEILTKSSNDHLPRMTKWTRSHP</sequence>
<reference evidence="2" key="1">
    <citation type="journal article" date="2022" name="Mol. Ecol. Resour.">
        <title>The genomes of chicory, endive, great burdock and yacon provide insights into Asteraceae palaeo-polyploidization history and plant inulin production.</title>
        <authorList>
            <person name="Fan W."/>
            <person name="Wang S."/>
            <person name="Wang H."/>
            <person name="Wang A."/>
            <person name="Jiang F."/>
            <person name="Liu H."/>
            <person name="Zhao H."/>
            <person name="Xu D."/>
            <person name="Zhang Y."/>
        </authorList>
    </citation>
    <scope>NUCLEOTIDE SEQUENCE [LARGE SCALE GENOMIC DNA]</scope>
    <source>
        <strain evidence="2">cv. Niubang</strain>
    </source>
</reference>
<reference evidence="1 2" key="2">
    <citation type="journal article" date="2022" name="Mol. Ecol. Resour.">
        <title>The genomes of chicory, endive, great burdock and yacon provide insights into Asteraceae paleo-polyploidization history and plant inulin production.</title>
        <authorList>
            <person name="Fan W."/>
            <person name="Wang S."/>
            <person name="Wang H."/>
            <person name="Wang A."/>
            <person name="Jiang F."/>
            <person name="Liu H."/>
            <person name="Zhao H."/>
            <person name="Xu D."/>
            <person name="Zhang Y."/>
        </authorList>
    </citation>
    <scope>NUCLEOTIDE SEQUENCE [LARGE SCALE GENOMIC DNA]</scope>
    <source>
        <strain evidence="2">cv. Niubang</strain>
    </source>
</reference>
<dbReference type="Proteomes" id="UP001055879">
    <property type="component" value="Linkage Group LG13"/>
</dbReference>
<protein>
    <submittedName>
        <fullName evidence="1">Uncharacterized protein</fullName>
    </submittedName>
</protein>
<keyword evidence="2" id="KW-1185">Reference proteome</keyword>
<evidence type="ECO:0000313" key="1">
    <source>
        <dbReference type="EMBL" id="KAI3681565.1"/>
    </source>
</evidence>
<dbReference type="EMBL" id="CM042059">
    <property type="protein sequence ID" value="KAI3681565.1"/>
    <property type="molecule type" value="Genomic_DNA"/>
</dbReference>